<reference evidence="10" key="1">
    <citation type="journal article" date="2013" name="Environ. Microbiol.">
        <title>Comparative genomic analysis of magnetotactic bacteria from the Deltaproteobacteria provides new insights into magnetite and greigite magnetosome genes required for magnetotaxis.</title>
        <authorList>
            <person name="Lefevre C.T."/>
            <person name="Trubitsyn D."/>
            <person name="Abreu F."/>
            <person name="Kolinko S."/>
            <person name="Jogler C."/>
            <person name="de Almeida L.G."/>
            <person name="de Vasconcelos A.T."/>
            <person name="Kube M."/>
            <person name="Reinhardt R."/>
            <person name="Lins U."/>
            <person name="Pignol D."/>
            <person name="Schuler D."/>
            <person name="Bazylinski D.A."/>
            <person name="Ginet N."/>
        </authorList>
    </citation>
    <scope>NUCLEOTIDE SEQUENCE</scope>
    <source>
        <strain evidence="10">FH-1</strain>
    </source>
</reference>
<evidence type="ECO:0000256" key="3">
    <source>
        <dbReference type="ARBA" id="ARBA00022723"/>
    </source>
</evidence>
<keyword evidence="7" id="KW-1133">Transmembrane helix</keyword>
<keyword evidence="4" id="KW-0249">Electron transport</keyword>
<evidence type="ECO:0000256" key="8">
    <source>
        <dbReference type="SAM" id="SignalP"/>
    </source>
</evidence>
<evidence type="ECO:0000256" key="6">
    <source>
        <dbReference type="ARBA" id="ARBA00023014"/>
    </source>
</evidence>
<keyword evidence="1" id="KW-0813">Transport</keyword>
<proteinExistence type="predicted"/>
<feature type="signal peptide" evidence="8">
    <location>
        <begin position="1"/>
        <end position="24"/>
    </location>
</feature>
<evidence type="ECO:0000259" key="9">
    <source>
        <dbReference type="Pfam" id="PF12801"/>
    </source>
</evidence>
<feature type="domain" description="4Fe-4S ferredoxin-type" evidence="9">
    <location>
        <begin position="179"/>
        <end position="217"/>
    </location>
</feature>
<evidence type="ECO:0000256" key="7">
    <source>
        <dbReference type="SAM" id="Phobius"/>
    </source>
</evidence>
<keyword evidence="7" id="KW-0472">Membrane</keyword>
<dbReference type="PANTHER" id="PTHR30176:SF3">
    <property type="entry name" value="FERREDOXIN-TYPE PROTEIN NAPH"/>
    <property type="match status" value="1"/>
</dbReference>
<keyword evidence="2" id="KW-0004">4Fe-4S</keyword>
<dbReference type="AlphaFoldDB" id="M1RG77"/>
<keyword evidence="5" id="KW-0408">Iron</keyword>
<dbReference type="SUPFAM" id="SSF54862">
    <property type="entry name" value="4Fe-4S ferredoxins"/>
    <property type="match status" value="1"/>
</dbReference>
<dbReference type="PANTHER" id="PTHR30176">
    <property type="entry name" value="FERREDOXIN-TYPE PROTEIN NAPH"/>
    <property type="match status" value="1"/>
</dbReference>
<evidence type="ECO:0000256" key="5">
    <source>
        <dbReference type="ARBA" id="ARBA00023004"/>
    </source>
</evidence>
<feature type="domain" description="4Fe-4S ferredoxin-type" evidence="9">
    <location>
        <begin position="72"/>
        <end position="113"/>
    </location>
</feature>
<evidence type="ECO:0000256" key="2">
    <source>
        <dbReference type="ARBA" id="ARBA00022485"/>
    </source>
</evidence>
<dbReference type="GO" id="GO:0046872">
    <property type="term" value="F:metal ion binding"/>
    <property type="evidence" value="ECO:0007669"/>
    <property type="project" value="UniProtKB-KW"/>
</dbReference>
<keyword evidence="3" id="KW-0479">Metal-binding</keyword>
<organism evidence="10">
    <name type="scientific">bacterium FH-1</name>
    <dbReference type="NCBI Taxonomy" id="1297054"/>
    <lineage>
        <taxon>Bacteria</taxon>
    </lineage>
</organism>
<protein>
    <submittedName>
        <fullName evidence="10">Magnetosome protein Mad6</fullName>
    </submittedName>
</protein>
<feature type="domain" description="4Fe-4S ferredoxin-type" evidence="9">
    <location>
        <begin position="55"/>
        <end position="65"/>
    </location>
</feature>
<feature type="transmembrane region" description="Helical" evidence="7">
    <location>
        <begin position="118"/>
        <end position="135"/>
    </location>
</feature>
<keyword evidence="6" id="KW-0411">Iron-sulfur</keyword>
<feature type="chain" id="PRO_5004017044" evidence="8">
    <location>
        <begin position="25"/>
        <end position="286"/>
    </location>
</feature>
<name>M1RG77_UNCXX</name>
<dbReference type="GO" id="GO:0051539">
    <property type="term" value="F:4 iron, 4 sulfur cluster binding"/>
    <property type="evidence" value="ECO:0007669"/>
    <property type="project" value="UniProtKB-KW"/>
</dbReference>
<dbReference type="InterPro" id="IPR051684">
    <property type="entry name" value="Electron_Trans/Redox"/>
</dbReference>
<evidence type="ECO:0000256" key="4">
    <source>
        <dbReference type="ARBA" id="ARBA00022982"/>
    </source>
</evidence>
<dbReference type="InterPro" id="IPR017896">
    <property type="entry name" value="4Fe4S_Fe-S-bd"/>
</dbReference>
<feature type="transmembrane region" description="Helical" evidence="7">
    <location>
        <begin position="71"/>
        <end position="97"/>
    </location>
</feature>
<feature type="transmembrane region" description="Helical" evidence="7">
    <location>
        <begin position="178"/>
        <end position="195"/>
    </location>
</feature>
<dbReference type="EMBL" id="KC196874">
    <property type="protein sequence ID" value="AGG16207.1"/>
    <property type="molecule type" value="Genomic_DNA"/>
</dbReference>
<dbReference type="Pfam" id="PF12801">
    <property type="entry name" value="Fer4_5"/>
    <property type="match status" value="3"/>
</dbReference>
<sequence>MQLPSFRAAIQLASSVLSNSFVGAALTRTVNSNPLKGICVPYLNCYSCPGALFSCPIGTLQHFMAIRAVPYLLIGILSAVGFTVGRMACGWVCPFGFLQDLMHKIPSPKFKTPRFMRYGKYGFLVIVAMALPYFTGDTWFSKLCPAGTLTAGVPWILWDPVNPLTGQPVLPGTPGPQFYAGLAILAVCLVWFVLARRPFCKTVCPLGAIFALFNRFSLIRLEVSPHCDNCRVCDAKCPMELDVALEHNSGECIRCLECTRCGHVRLVTPFDEGALRDAKADVRIHN</sequence>
<evidence type="ECO:0000256" key="1">
    <source>
        <dbReference type="ARBA" id="ARBA00022448"/>
    </source>
</evidence>
<dbReference type="GO" id="GO:0005886">
    <property type="term" value="C:plasma membrane"/>
    <property type="evidence" value="ECO:0007669"/>
    <property type="project" value="TreeGrafter"/>
</dbReference>
<accession>M1RG77</accession>
<keyword evidence="7" id="KW-0812">Transmembrane</keyword>
<evidence type="ECO:0000313" key="10">
    <source>
        <dbReference type="EMBL" id="AGG16207.1"/>
    </source>
</evidence>
<keyword evidence="8" id="KW-0732">Signal</keyword>